<evidence type="ECO:0000256" key="8">
    <source>
        <dbReference type="SAM" id="SignalP"/>
    </source>
</evidence>
<dbReference type="PROSITE" id="PS00616">
    <property type="entry name" value="HIS_ACID_PHOSPHAT_1"/>
    <property type="match status" value="1"/>
</dbReference>
<dbReference type="eggNOG" id="KOG3720">
    <property type="taxonomic scope" value="Eukaryota"/>
</dbReference>
<protein>
    <recommendedName>
        <fullName evidence="3">acid phosphatase</fullName>
        <ecNumber evidence="3">3.1.3.2</ecNumber>
    </recommendedName>
</protein>
<reference evidence="13" key="1">
    <citation type="submission" date="2016-11" db="UniProtKB">
        <authorList>
            <consortium name="WormBaseParasite"/>
        </authorList>
    </citation>
    <scope>IDENTIFICATION</scope>
</reference>
<dbReference type="InterPro" id="IPR033379">
    <property type="entry name" value="Acid_Pase_AS"/>
</dbReference>
<dbReference type="InterPro" id="IPR000560">
    <property type="entry name" value="His_Pase_clade-2"/>
</dbReference>
<dbReference type="CDD" id="cd07061">
    <property type="entry name" value="HP_HAP_like"/>
    <property type="match status" value="1"/>
</dbReference>
<comment type="catalytic activity">
    <reaction evidence="1">
        <text>a phosphate monoester + H2O = an alcohol + phosphate</text>
        <dbReference type="Rhea" id="RHEA:15017"/>
        <dbReference type="ChEBI" id="CHEBI:15377"/>
        <dbReference type="ChEBI" id="CHEBI:30879"/>
        <dbReference type="ChEBI" id="CHEBI:43474"/>
        <dbReference type="ChEBI" id="CHEBI:67140"/>
        <dbReference type="EC" id="3.1.3.2"/>
    </reaction>
</comment>
<evidence type="ECO:0000256" key="3">
    <source>
        <dbReference type="ARBA" id="ARBA00012646"/>
    </source>
</evidence>
<evidence type="ECO:0000256" key="6">
    <source>
        <dbReference type="ARBA" id="ARBA00023157"/>
    </source>
</evidence>
<dbReference type="Proteomes" id="UP000582659">
    <property type="component" value="Unassembled WGS sequence"/>
</dbReference>
<dbReference type="Pfam" id="PF00328">
    <property type="entry name" value="His_Phos_2"/>
    <property type="match status" value="1"/>
</dbReference>
<evidence type="ECO:0000313" key="11">
    <source>
        <dbReference type="Proteomes" id="UP000095284"/>
    </source>
</evidence>
<keyword evidence="12" id="KW-1185">Reference proteome</keyword>
<dbReference type="EC" id="3.1.3.2" evidence="3"/>
<evidence type="ECO:0000313" key="13">
    <source>
        <dbReference type="WBParaSite" id="BXY_1009000.1"/>
    </source>
</evidence>
<reference evidence="10" key="2">
    <citation type="submission" date="2020-08" db="EMBL/GenBank/DDBJ databases">
        <authorList>
            <person name="Kikuchi T."/>
        </authorList>
    </citation>
    <scope>NUCLEOTIDE SEQUENCE</scope>
    <source>
        <strain evidence="9">Ka4C1</strain>
    </source>
</reference>
<comment type="similarity">
    <text evidence="2">Belongs to the histidine acid phosphatase family.</text>
</comment>
<dbReference type="Proteomes" id="UP000659654">
    <property type="component" value="Unassembled WGS sequence"/>
</dbReference>
<dbReference type="PANTHER" id="PTHR11567:SF211">
    <property type="entry name" value="PROSTATIC ACID PHOSPHATASE"/>
    <property type="match status" value="1"/>
</dbReference>
<dbReference type="InterPro" id="IPR029033">
    <property type="entry name" value="His_PPase_superfam"/>
</dbReference>
<proteinExistence type="inferred from homology"/>
<evidence type="ECO:0000256" key="7">
    <source>
        <dbReference type="ARBA" id="ARBA00023180"/>
    </source>
</evidence>
<name>A0A1I7SAP3_BURXY</name>
<evidence type="ECO:0000313" key="10">
    <source>
        <dbReference type="EMBL" id="CAG9126923.1"/>
    </source>
</evidence>
<keyword evidence="6" id="KW-1015">Disulfide bond</keyword>
<dbReference type="InterPro" id="IPR050645">
    <property type="entry name" value="Histidine_acid_phosphatase"/>
</dbReference>
<dbReference type="SUPFAM" id="SSF53254">
    <property type="entry name" value="Phosphoglycerate mutase-like"/>
    <property type="match status" value="1"/>
</dbReference>
<dbReference type="Gene3D" id="3.40.50.1240">
    <property type="entry name" value="Phosphoglycerate mutase-like"/>
    <property type="match status" value="1"/>
</dbReference>
<organism evidence="11 13">
    <name type="scientific">Bursaphelenchus xylophilus</name>
    <name type="common">Pinewood nematode worm</name>
    <name type="synonym">Aphelenchoides xylophilus</name>
    <dbReference type="NCBI Taxonomy" id="6326"/>
    <lineage>
        <taxon>Eukaryota</taxon>
        <taxon>Metazoa</taxon>
        <taxon>Ecdysozoa</taxon>
        <taxon>Nematoda</taxon>
        <taxon>Chromadorea</taxon>
        <taxon>Rhabditida</taxon>
        <taxon>Tylenchina</taxon>
        <taxon>Tylenchomorpha</taxon>
        <taxon>Aphelenchoidea</taxon>
        <taxon>Aphelenchoididae</taxon>
        <taxon>Bursaphelenchus</taxon>
    </lineage>
</organism>
<feature type="signal peptide" evidence="8">
    <location>
        <begin position="1"/>
        <end position="23"/>
    </location>
</feature>
<accession>A0A1I7SAP3</accession>
<keyword evidence="5" id="KW-0378">Hydrolase</keyword>
<dbReference type="OrthoDB" id="10257284at2759"/>
<dbReference type="SMR" id="A0A1I7SAP3"/>
<dbReference type="EMBL" id="CAJFCV020000005">
    <property type="protein sequence ID" value="CAG9126923.1"/>
    <property type="molecule type" value="Genomic_DNA"/>
</dbReference>
<feature type="chain" id="PRO_5036022147" description="acid phosphatase" evidence="8">
    <location>
        <begin position="24"/>
        <end position="431"/>
    </location>
</feature>
<keyword evidence="7" id="KW-0325">Glycoprotein</keyword>
<evidence type="ECO:0000313" key="12">
    <source>
        <dbReference type="Proteomes" id="UP000659654"/>
    </source>
</evidence>
<dbReference type="AlphaFoldDB" id="A0A1I7SAP3"/>
<evidence type="ECO:0000256" key="5">
    <source>
        <dbReference type="ARBA" id="ARBA00022801"/>
    </source>
</evidence>
<dbReference type="PANTHER" id="PTHR11567">
    <property type="entry name" value="ACID PHOSPHATASE-RELATED"/>
    <property type="match status" value="1"/>
</dbReference>
<dbReference type="Proteomes" id="UP000095284">
    <property type="component" value="Unplaced"/>
</dbReference>
<evidence type="ECO:0000313" key="9">
    <source>
        <dbReference type="EMBL" id="CAD5233223.1"/>
    </source>
</evidence>
<sequence>MTVIQIILLALFFCAAILESTGAFRYDRSIIRRFGLARYPDGYNLDDVSAPFGNAFGKSQISRVLNLMPEFGSNGLGDKLVCLQAIWRHGQRSPVGTFKGDLYPESYWRKGYGELTEKGLEQHYQLGKWIKARYIDELKFLPIKYDPATVNVRCSVVPRTIESAAENFRALYEHDPDFKQPKVHTFKNEDCVHLPFRCCLKARAEIVKCGNGEPMKEYRKKYETVLQKMVAATGQKFATFVDALFLTDPFTTLKHHGLKLPKEFEDIYDEIDMAHRDSLKNLYGYIGHTDESRLVIRKAMASGLLEQIVKNIDDKISEKPHARDIKYYVFSAHDTVVLALLATFEFDRLDYNQDFNVSLGASVFIELWEKPDGEHYIKVLYRRNSEEIYDITGDIKDCEQYKDGIPLEFFKQRWKKFMQPHGPQCRQNQGG</sequence>
<evidence type="ECO:0000256" key="2">
    <source>
        <dbReference type="ARBA" id="ARBA00005375"/>
    </source>
</evidence>
<keyword evidence="4 8" id="KW-0732">Signal</keyword>
<dbReference type="GO" id="GO:0003993">
    <property type="term" value="F:acid phosphatase activity"/>
    <property type="evidence" value="ECO:0007669"/>
    <property type="project" value="UniProtKB-EC"/>
</dbReference>
<evidence type="ECO:0000256" key="4">
    <source>
        <dbReference type="ARBA" id="ARBA00022729"/>
    </source>
</evidence>
<dbReference type="EMBL" id="CAJFDI010000005">
    <property type="protein sequence ID" value="CAD5233223.1"/>
    <property type="molecule type" value="Genomic_DNA"/>
</dbReference>
<evidence type="ECO:0000256" key="1">
    <source>
        <dbReference type="ARBA" id="ARBA00000032"/>
    </source>
</evidence>
<gene>
    <name evidence="9" type="ORF">BXYJ_LOCUS13314</name>
</gene>
<dbReference type="WBParaSite" id="BXY_1009000.1">
    <property type="protein sequence ID" value="BXY_1009000.1"/>
    <property type="gene ID" value="BXY_1009000"/>
</dbReference>